<feature type="domain" description="BCNT-C" evidence="4">
    <location>
        <begin position="233"/>
        <end position="313"/>
    </location>
</feature>
<feature type="region of interest" description="Disordered" evidence="3">
    <location>
        <begin position="1"/>
        <end position="153"/>
    </location>
</feature>
<dbReference type="EMBL" id="GU075947">
    <property type="protein sequence ID" value="ACY92476.1"/>
    <property type="molecule type" value="mRNA"/>
</dbReference>
<protein>
    <recommendedName>
        <fullName evidence="1">Craniofacial development protein 1</fullName>
    </recommendedName>
    <alternativeName>
        <fullName evidence="2">Bucentaur</fullName>
    </alternativeName>
</protein>
<dbReference type="OrthoDB" id="445677at2759"/>
<feature type="compositionally biased region" description="Basic and acidic residues" evidence="3">
    <location>
        <begin position="144"/>
        <end position="153"/>
    </location>
</feature>
<accession>D1LWX0</accession>
<dbReference type="GeneID" id="100313560"/>
<dbReference type="PANTHER" id="PTHR48407:SF1">
    <property type="entry name" value="CRANIOFACIAL DEVELOPMENT PROTEIN 1"/>
    <property type="match status" value="1"/>
</dbReference>
<dbReference type="AlphaFoldDB" id="D1LWX0"/>
<evidence type="ECO:0000313" key="6">
    <source>
        <dbReference type="Proteomes" id="UP000694865"/>
    </source>
</evidence>
<feature type="region of interest" description="Disordered" evidence="3">
    <location>
        <begin position="187"/>
        <end position="240"/>
    </location>
</feature>
<dbReference type="PROSITE" id="PS51279">
    <property type="entry name" value="BCNT_C"/>
    <property type="match status" value="1"/>
</dbReference>
<gene>
    <name evidence="7" type="primary">LOC100313560</name>
</gene>
<feature type="compositionally biased region" description="Basic and acidic residues" evidence="3">
    <location>
        <begin position="73"/>
        <end position="107"/>
    </location>
</feature>
<evidence type="ECO:0000313" key="5">
    <source>
        <dbReference type="EMBL" id="ACY92476.1"/>
    </source>
</evidence>
<feature type="compositionally biased region" description="Low complexity" evidence="3">
    <location>
        <begin position="201"/>
        <end position="216"/>
    </location>
</feature>
<feature type="compositionally biased region" description="Low complexity" evidence="3">
    <location>
        <begin position="132"/>
        <end position="143"/>
    </location>
</feature>
<dbReference type="InterPro" id="IPR011421">
    <property type="entry name" value="BCNT-C"/>
</dbReference>
<evidence type="ECO:0000259" key="4">
    <source>
        <dbReference type="PROSITE" id="PS51279"/>
    </source>
</evidence>
<name>D1LWX0_SACKO</name>
<feature type="compositionally biased region" description="Acidic residues" evidence="3">
    <location>
        <begin position="1"/>
        <end position="15"/>
    </location>
</feature>
<dbReference type="KEGG" id="sko:100313560"/>
<sequence length="315" mass="35199">MSDSDDDYSSSDDADYIPSDGDLSEDDNDEGIPEDDDTSKSGKKTKHSKKKNDTMRKRKGGIKLENEDDEELAKEHEEEEKRKQELSEEMKKELEKKKEEEEKKRVDSLWSSFLQDVTPPVKAKPKTSAITSSVKQDSGGSSSESEKKKIESKVEKVKVTKVFDFAGEEVKVTEEVDANSKEAKEFLKKQEESKVTVKTPAAQSSSGVSATAQSSSNILSRVGITGPAKPGVKRPGTGLSSVLGKIGKKQKIGTLEKSRLDWNSFKSEEGIDEELSQFNKGKQGYLEKQAFLERTEHRQYEKERDVRLGFSSSKR</sequence>
<organism evidence="5">
    <name type="scientific">Saccoglossus kowalevskii</name>
    <name type="common">Acorn worm</name>
    <dbReference type="NCBI Taxonomy" id="10224"/>
    <lineage>
        <taxon>Eukaryota</taxon>
        <taxon>Metazoa</taxon>
        <taxon>Hemichordata</taxon>
        <taxon>Enteropneusta</taxon>
        <taxon>Harrimaniidae</taxon>
        <taxon>Saccoglossus</taxon>
    </lineage>
</organism>
<feature type="compositionally biased region" description="Basic residues" evidence="3">
    <location>
        <begin position="41"/>
        <end position="61"/>
    </location>
</feature>
<dbReference type="GO" id="GO:0000812">
    <property type="term" value="C:Swr1 complex"/>
    <property type="evidence" value="ECO:0007669"/>
    <property type="project" value="TreeGrafter"/>
</dbReference>
<proteinExistence type="evidence at transcript level"/>
<reference evidence="7" key="2">
    <citation type="submission" date="2025-05" db="UniProtKB">
        <authorList>
            <consortium name="RefSeq"/>
        </authorList>
    </citation>
    <scope>IDENTIFICATION</scope>
</reference>
<keyword evidence="6" id="KW-1185">Reference proteome</keyword>
<dbReference type="Pfam" id="PF07572">
    <property type="entry name" value="BCNT"/>
    <property type="match status" value="1"/>
</dbReference>
<dbReference type="Proteomes" id="UP000694865">
    <property type="component" value="Unplaced"/>
</dbReference>
<reference evidence="5" key="1">
    <citation type="submission" date="2009-10" db="EMBL/GenBank/DDBJ databases">
        <authorList>
            <person name="Freeman R.M.Jr."/>
            <person name="Wu M.M."/>
            <person name="Gerhart J.J."/>
        </authorList>
    </citation>
    <scope>NUCLEOTIDE SEQUENCE</scope>
</reference>
<evidence type="ECO:0000256" key="2">
    <source>
        <dbReference type="ARBA" id="ARBA00030244"/>
    </source>
</evidence>
<evidence type="ECO:0000256" key="1">
    <source>
        <dbReference type="ARBA" id="ARBA00019033"/>
    </source>
</evidence>
<evidence type="ECO:0000313" key="7">
    <source>
        <dbReference type="RefSeq" id="NP_001161507.1"/>
    </source>
</evidence>
<feature type="compositionally biased region" description="Acidic residues" evidence="3">
    <location>
        <begin position="22"/>
        <end position="37"/>
    </location>
</feature>
<evidence type="ECO:0000256" key="3">
    <source>
        <dbReference type="SAM" id="MobiDB-lite"/>
    </source>
</evidence>
<dbReference type="PANTHER" id="PTHR48407">
    <property type="entry name" value="CRANIOFACIAL DEVELOPMENT PROTEIN 1"/>
    <property type="match status" value="1"/>
</dbReference>
<dbReference type="RefSeq" id="NP_001161507.1">
    <property type="nucleotide sequence ID" value="NM_001168035.1"/>
</dbReference>
<dbReference type="InterPro" id="IPR027124">
    <property type="entry name" value="Swc5/CFDP1/2"/>
</dbReference>